<dbReference type="Proteomes" id="UP000707352">
    <property type="component" value="Unassembled WGS sequence"/>
</dbReference>
<sequence length="380" mass="42518">MSAESLFSAGTSASELSDISTVTTPKLSTNQRFVILNRLVSRSKTRAPQEHHAPTLGLLELAQILDMRRKNGWAIEYLNSLDDDDEKVRASNGQGHDFIWLRDLSLQITPEATYVIFLIEFVDQRQKSFSVVHTKNLMGRDIAGVAEERGASSAHVVVRVPSGDAYEDGSYRCAIESVPSGVSRKLLEIFLCRQLRRYAKATELTFSVTTHKRGKKPKEVSYRYSPQIQLMADVGRKLGALATQQRTLSQMVFTKRSEKKTIAGATDVIHQDILTDIEVRVSAKQAPADSEEKRSWISSIIQTFEMQGYDTKLYYRHIGGGLIAGEIHQDLDGAADLLICPKEIIFLSQTPRRWHSTVCGETVAQMKALVDRDALWECAT</sequence>
<evidence type="ECO:0000313" key="2">
    <source>
        <dbReference type="Proteomes" id="UP000707352"/>
    </source>
</evidence>
<organism evidence="1 2">
    <name type="scientific">Microvirga terricola</name>
    <dbReference type="NCBI Taxonomy" id="2719797"/>
    <lineage>
        <taxon>Bacteria</taxon>
        <taxon>Pseudomonadati</taxon>
        <taxon>Pseudomonadota</taxon>
        <taxon>Alphaproteobacteria</taxon>
        <taxon>Hyphomicrobiales</taxon>
        <taxon>Methylobacteriaceae</taxon>
        <taxon>Microvirga</taxon>
    </lineage>
</organism>
<protein>
    <submittedName>
        <fullName evidence="1">Uncharacterized protein</fullName>
    </submittedName>
</protein>
<dbReference type="RefSeq" id="WP_167671098.1">
    <property type="nucleotide sequence ID" value="NZ_JAATJS010000001.1"/>
</dbReference>
<accession>A0ABX0V7M2</accession>
<dbReference type="EMBL" id="JAATJS010000001">
    <property type="protein sequence ID" value="NIX75199.1"/>
    <property type="molecule type" value="Genomic_DNA"/>
</dbReference>
<keyword evidence="2" id="KW-1185">Reference proteome</keyword>
<proteinExistence type="predicted"/>
<reference evidence="1 2" key="1">
    <citation type="submission" date="2020-03" db="EMBL/GenBank/DDBJ databases">
        <title>The genome sequence of Microvirga sp. c23x22.</title>
        <authorList>
            <person name="Zhang X."/>
        </authorList>
    </citation>
    <scope>NUCLEOTIDE SEQUENCE [LARGE SCALE GENOMIC DNA]</scope>
    <source>
        <strain evidence="2">c23x22</strain>
    </source>
</reference>
<gene>
    <name evidence="1" type="ORF">HB375_01050</name>
</gene>
<name>A0ABX0V7M2_9HYPH</name>
<comment type="caution">
    <text evidence="1">The sequence shown here is derived from an EMBL/GenBank/DDBJ whole genome shotgun (WGS) entry which is preliminary data.</text>
</comment>
<evidence type="ECO:0000313" key="1">
    <source>
        <dbReference type="EMBL" id="NIX75199.1"/>
    </source>
</evidence>